<keyword evidence="3" id="KW-0472">Membrane</keyword>
<protein>
    <recommendedName>
        <fullName evidence="4">RING-type domain-containing protein</fullName>
    </recommendedName>
</protein>
<feature type="transmembrane region" description="Helical" evidence="3">
    <location>
        <begin position="155"/>
        <end position="180"/>
    </location>
</feature>
<evidence type="ECO:0000259" key="4">
    <source>
        <dbReference type="PROSITE" id="PS50089"/>
    </source>
</evidence>
<dbReference type="InterPro" id="IPR001841">
    <property type="entry name" value="Znf_RING"/>
</dbReference>
<dbReference type="Proteomes" id="UP000070544">
    <property type="component" value="Unassembled WGS sequence"/>
</dbReference>
<dbReference type="AlphaFoldDB" id="A0A139ALR3"/>
<dbReference type="GO" id="GO:0005737">
    <property type="term" value="C:cytoplasm"/>
    <property type="evidence" value="ECO:0007669"/>
    <property type="project" value="TreeGrafter"/>
</dbReference>
<keyword evidence="1" id="KW-0862">Zinc</keyword>
<dbReference type="InterPro" id="IPR051826">
    <property type="entry name" value="E3_ubiquitin-ligase_domain"/>
</dbReference>
<feature type="region of interest" description="Disordered" evidence="2">
    <location>
        <begin position="459"/>
        <end position="496"/>
    </location>
</feature>
<evidence type="ECO:0000313" key="5">
    <source>
        <dbReference type="EMBL" id="KXS17628.1"/>
    </source>
</evidence>
<dbReference type="PANTHER" id="PTHR22765">
    <property type="entry name" value="RING FINGER AND PROTEASE ASSOCIATED DOMAIN-CONTAINING"/>
    <property type="match status" value="1"/>
</dbReference>
<keyword evidence="6" id="KW-1185">Reference proteome</keyword>
<dbReference type="Gene3D" id="3.30.40.10">
    <property type="entry name" value="Zinc/RING finger domain, C3HC4 (zinc finger)"/>
    <property type="match status" value="1"/>
</dbReference>
<dbReference type="GO" id="GO:0006511">
    <property type="term" value="P:ubiquitin-dependent protein catabolic process"/>
    <property type="evidence" value="ECO:0007669"/>
    <property type="project" value="TreeGrafter"/>
</dbReference>
<keyword evidence="3" id="KW-0812">Transmembrane</keyword>
<keyword evidence="3" id="KW-1133">Transmembrane helix</keyword>
<feature type="region of interest" description="Disordered" evidence="2">
    <location>
        <begin position="247"/>
        <end position="270"/>
    </location>
</feature>
<feature type="transmembrane region" description="Helical" evidence="3">
    <location>
        <begin position="88"/>
        <end position="106"/>
    </location>
</feature>
<name>A0A139ALR3_GONPJ</name>
<dbReference type="InterPro" id="IPR013083">
    <property type="entry name" value="Znf_RING/FYVE/PHD"/>
</dbReference>
<evidence type="ECO:0000256" key="1">
    <source>
        <dbReference type="PROSITE-ProRule" id="PRU00175"/>
    </source>
</evidence>
<evidence type="ECO:0000256" key="3">
    <source>
        <dbReference type="SAM" id="Phobius"/>
    </source>
</evidence>
<dbReference type="CDD" id="cd16473">
    <property type="entry name" value="RING-H2_RNF103"/>
    <property type="match status" value="1"/>
</dbReference>
<dbReference type="PANTHER" id="PTHR22765:SF434">
    <property type="entry name" value="GB|AAD18119.1-RELATED"/>
    <property type="match status" value="1"/>
</dbReference>
<keyword evidence="1" id="KW-0479">Metal-binding</keyword>
<dbReference type="OrthoDB" id="8062037at2759"/>
<keyword evidence="1" id="KW-0863">Zinc-finger</keyword>
<gene>
    <name evidence="5" type="ORF">M427DRAFT_144302</name>
</gene>
<dbReference type="EMBL" id="KQ965746">
    <property type="protein sequence ID" value="KXS17628.1"/>
    <property type="molecule type" value="Genomic_DNA"/>
</dbReference>
<proteinExistence type="predicted"/>
<evidence type="ECO:0000313" key="6">
    <source>
        <dbReference type="Proteomes" id="UP000070544"/>
    </source>
</evidence>
<dbReference type="SMART" id="SM00184">
    <property type="entry name" value="RING"/>
    <property type="match status" value="1"/>
</dbReference>
<dbReference type="SUPFAM" id="SSF57850">
    <property type="entry name" value="RING/U-box"/>
    <property type="match status" value="1"/>
</dbReference>
<feature type="domain" description="RING-type" evidence="4">
    <location>
        <begin position="291"/>
        <end position="334"/>
    </location>
</feature>
<dbReference type="Pfam" id="PF13639">
    <property type="entry name" value="zf-RING_2"/>
    <property type="match status" value="1"/>
</dbReference>
<dbReference type="GO" id="GO:0061630">
    <property type="term" value="F:ubiquitin protein ligase activity"/>
    <property type="evidence" value="ECO:0007669"/>
    <property type="project" value="TreeGrafter"/>
</dbReference>
<accession>A0A139ALR3</accession>
<sequence length="496" mass="53227">MPRASADSGLSLQYDDAKTSVNKFTLPTLPVYPSLAARPRIPDIWFLKRVQRGFQCTFTILWCNVAHRMGIGTRSWERNRGWMMPRGTIVRPVFLFLLLLCIAPAYSVPTSTNTTASTAFSASLSPTPIPGNDPEADSDNASDFWFSNPNLASTVWLAGVAVFFVLCIAGGVLMCAVGGVRRWVYARTHLAALRTQNRALYRHIIFTGETIDPPPAWDPSPTRRTLDPARLQMWAVTRVASGNVSAHLASKDPDAASPPPQPRSTSARLTSHASILSTLSTLSTLTSPPACPICLDPLRQPGVSVRILPCGHRFHTECVDSWLVRWAGVCPMCRRDFTDADANTDAGVAAGASTGGGGREAQAEGSVPHIAPLSIVARFVHRLRLRRGGGGTTNVTVRAGDSEGHPLAERSVETEAEAEAVEETVAQCAGAAEPARLESEPEAGAGTVGEVHADEQVAVAEHEHEQKIDAGWEVVGRHSDAETSALEHEQGERGDA</sequence>
<organism evidence="5 6">
    <name type="scientific">Gonapodya prolifera (strain JEL478)</name>
    <name type="common">Monoblepharis prolifera</name>
    <dbReference type="NCBI Taxonomy" id="1344416"/>
    <lineage>
        <taxon>Eukaryota</taxon>
        <taxon>Fungi</taxon>
        <taxon>Fungi incertae sedis</taxon>
        <taxon>Chytridiomycota</taxon>
        <taxon>Chytridiomycota incertae sedis</taxon>
        <taxon>Monoblepharidomycetes</taxon>
        <taxon>Monoblepharidales</taxon>
        <taxon>Gonapodyaceae</taxon>
        <taxon>Gonapodya</taxon>
    </lineage>
</organism>
<reference evidence="5 6" key="1">
    <citation type="journal article" date="2015" name="Genome Biol. Evol.">
        <title>Phylogenomic analyses indicate that early fungi evolved digesting cell walls of algal ancestors of land plants.</title>
        <authorList>
            <person name="Chang Y."/>
            <person name="Wang S."/>
            <person name="Sekimoto S."/>
            <person name="Aerts A.L."/>
            <person name="Choi C."/>
            <person name="Clum A."/>
            <person name="LaButti K.M."/>
            <person name="Lindquist E.A."/>
            <person name="Yee Ngan C."/>
            <person name="Ohm R.A."/>
            <person name="Salamov A.A."/>
            <person name="Grigoriev I.V."/>
            <person name="Spatafora J.W."/>
            <person name="Berbee M.L."/>
        </authorList>
    </citation>
    <scope>NUCLEOTIDE SEQUENCE [LARGE SCALE GENOMIC DNA]</scope>
    <source>
        <strain evidence="5 6">JEL478</strain>
    </source>
</reference>
<evidence type="ECO:0000256" key="2">
    <source>
        <dbReference type="SAM" id="MobiDB-lite"/>
    </source>
</evidence>
<dbReference type="PROSITE" id="PS50089">
    <property type="entry name" value="ZF_RING_2"/>
    <property type="match status" value="1"/>
</dbReference>
<dbReference type="GO" id="GO:0008270">
    <property type="term" value="F:zinc ion binding"/>
    <property type="evidence" value="ECO:0007669"/>
    <property type="project" value="UniProtKB-KW"/>
</dbReference>